<feature type="compositionally biased region" description="Gly residues" evidence="1">
    <location>
        <begin position="26"/>
        <end position="52"/>
    </location>
</feature>
<accession>A0A699T9K8</accession>
<protein>
    <submittedName>
        <fullName evidence="2">Uncharacterized protein</fullName>
    </submittedName>
</protein>
<sequence length="81" mass="8690">MSSLLPRIWDQERYLTSSKVPKERIGLGGGTGANIGKGGDSIGGTGGEGICGGEAPPRHHRRLLNQQDNQQDPPQGPRRHH</sequence>
<dbReference type="EMBL" id="BKCJ011227929">
    <property type="protein sequence ID" value="GFD06877.1"/>
    <property type="molecule type" value="Genomic_DNA"/>
</dbReference>
<feature type="compositionally biased region" description="Low complexity" evidence="1">
    <location>
        <begin position="64"/>
        <end position="73"/>
    </location>
</feature>
<organism evidence="2">
    <name type="scientific">Tanacetum cinerariifolium</name>
    <name type="common">Dalmatian daisy</name>
    <name type="synonym">Chrysanthemum cinerariifolium</name>
    <dbReference type="NCBI Taxonomy" id="118510"/>
    <lineage>
        <taxon>Eukaryota</taxon>
        <taxon>Viridiplantae</taxon>
        <taxon>Streptophyta</taxon>
        <taxon>Embryophyta</taxon>
        <taxon>Tracheophyta</taxon>
        <taxon>Spermatophyta</taxon>
        <taxon>Magnoliopsida</taxon>
        <taxon>eudicotyledons</taxon>
        <taxon>Gunneridae</taxon>
        <taxon>Pentapetalae</taxon>
        <taxon>asterids</taxon>
        <taxon>campanulids</taxon>
        <taxon>Asterales</taxon>
        <taxon>Asteraceae</taxon>
        <taxon>Asteroideae</taxon>
        <taxon>Anthemideae</taxon>
        <taxon>Anthemidinae</taxon>
        <taxon>Tanacetum</taxon>
    </lineage>
</organism>
<feature type="non-terminal residue" evidence="2">
    <location>
        <position position="81"/>
    </location>
</feature>
<dbReference type="AlphaFoldDB" id="A0A699T9K8"/>
<comment type="caution">
    <text evidence="2">The sequence shown here is derived from an EMBL/GenBank/DDBJ whole genome shotgun (WGS) entry which is preliminary data.</text>
</comment>
<evidence type="ECO:0000256" key="1">
    <source>
        <dbReference type="SAM" id="MobiDB-lite"/>
    </source>
</evidence>
<feature type="region of interest" description="Disordered" evidence="1">
    <location>
        <begin position="22"/>
        <end position="81"/>
    </location>
</feature>
<name>A0A699T9K8_TANCI</name>
<reference evidence="2" key="1">
    <citation type="journal article" date="2019" name="Sci. Rep.">
        <title>Draft genome of Tanacetum cinerariifolium, the natural source of mosquito coil.</title>
        <authorList>
            <person name="Yamashiro T."/>
            <person name="Shiraishi A."/>
            <person name="Satake H."/>
            <person name="Nakayama K."/>
        </authorList>
    </citation>
    <scope>NUCLEOTIDE SEQUENCE</scope>
</reference>
<gene>
    <name evidence="2" type="ORF">Tci_878846</name>
</gene>
<evidence type="ECO:0000313" key="2">
    <source>
        <dbReference type="EMBL" id="GFD06877.1"/>
    </source>
</evidence>
<proteinExistence type="predicted"/>